<keyword evidence="9" id="KW-0007">Acetylation</keyword>
<keyword evidence="9" id="KW-0694">RNA-binding</keyword>
<keyword evidence="9" id="KW-0687">Ribonucleoprotein</keyword>
<evidence type="ECO:0000256" key="1">
    <source>
        <dbReference type="ARBA" id="ARBA00004328"/>
    </source>
</evidence>
<comment type="subcellular location">
    <subcellularLocation>
        <location evidence="1 9">Virion</location>
    </subcellularLocation>
</comment>
<evidence type="ECO:0000256" key="6">
    <source>
        <dbReference type="ARBA" id="ARBA00023060"/>
    </source>
</evidence>
<keyword evidence="9" id="KW-0543">Viral nucleoprotein</keyword>
<organismHost>
    <name type="scientific">Chrysanthemum morifolium</name>
    <name type="common">Florist's daisy</name>
    <name type="synonym">Dendranthema grandiflorum</name>
    <dbReference type="NCBI Taxonomy" id="41568"/>
</organismHost>
<feature type="compositionally biased region" description="Gly residues" evidence="10">
    <location>
        <begin position="1"/>
        <end position="10"/>
    </location>
</feature>
<evidence type="ECO:0000256" key="3">
    <source>
        <dbReference type="ARBA" id="ARBA00018091"/>
    </source>
</evidence>
<name>A0A0H4FL85_TAV</name>
<keyword evidence="4 9" id="KW-0167">Capsid protein</keyword>
<gene>
    <name evidence="11" type="primary">cp</name>
</gene>
<evidence type="ECO:0000256" key="2">
    <source>
        <dbReference type="ARBA" id="ARBA00006031"/>
    </source>
</evidence>
<proteinExistence type="inferred from homology"/>
<organismHost>
    <name type="scientific">Canna</name>
    <dbReference type="NCBI Taxonomy" id="4627"/>
</organismHost>
<comment type="domain">
    <text evidence="9">The N-terminal arginine-rich stretch does not seem to be the major RNA-binding region that allows formation of an infectious ribonucleoprotein complex.</text>
</comment>
<keyword evidence="5 9" id="KW-0946">Virion</keyword>
<feature type="region of interest" description="Disordered" evidence="10">
    <location>
        <begin position="1"/>
        <end position="26"/>
    </location>
</feature>
<evidence type="ECO:0000256" key="5">
    <source>
        <dbReference type="ARBA" id="ARBA00022844"/>
    </source>
</evidence>
<organismHost>
    <name type="scientific">Lilium</name>
    <dbReference type="NCBI Taxonomy" id="4688"/>
</organismHost>
<dbReference type="GO" id="GO:1990904">
    <property type="term" value="C:ribonucleoprotein complex"/>
    <property type="evidence" value="ECO:0007669"/>
    <property type="project" value="UniProtKB-KW"/>
</dbReference>
<reference evidence="11" key="1">
    <citation type="submission" date="2014-10" db="EMBL/GenBank/DDBJ databases">
        <authorList>
            <person name="Zhao X."/>
            <person name="Liu X."/>
            <person name="Hong B."/>
        </authorList>
    </citation>
    <scope>NUCLEOTIDE SEQUENCE</scope>
    <source>
        <strain evidence="11">TAV-JS</strain>
    </source>
</reference>
<dbReference type="GO" id="GO:0005198">
    <property type="term" value="F:structural molecule activity"/>
    <property type="evidence" value="ECO:0007669"/>
    <property type="project" value="UniProtKB-UniRule"/>
</dbReference>
<dbReference type="Pfam" id="PF00760">
    <property type="entry name" value="Cucumo_coat"/>
    <property type="match status" value="1"/>
</dbReference>
<evidence type="ECO:0000256" key="9">
    <source>
        <dbReference type="RuleBase" id="RU369046"/>
    </source>
</evidence>
<organismHost>
    <name type="scientific">Solanum lycopersicum</name>
    <name type="common">Tomato</name>
    <name type="synonym">Lycopersicon esculentum</name>
    <dbReference type="NCBI Taxonomy" id="4081"/>
</organismHost>
<evidence type="ECO:0000256" key="8">
    <source>
        <dbReference type="ARBA" id="ARBA00031336"/>
    </source>
</evidence>
<protein>
    <recommendedName>
        <fullName evidence="3 9">Capsid protein</fullName>
        <shortName evidence="9">CP</shortName>
    </recommendedName>
    <alternativeName>
        <fullName evidence="8 9">Coat protein</fullName>
    </alternativeName>
</protein>
<dbReference type="GO" id="GO:0039617">
    <property type="term" value="C:T=3 icosahedral viral capsid"/>
    <property type="evidence" value="ECO:0007669"/>
    <property type="project" value="UniProtKB-UniRule"/>
</dbReference>
<dbReference type="GO" id="GO:0019013">
    <property type="term" value="C:viral nucleocapsid"/>
    <property type="evidence" value="ECO:0007669"/>
    <property type="project" value="UniProtKB-UniRule"/>
</dbReference>
<sequence length="218" mass="24109">MAQNGTGGGSRRPRRGRRNNNNNNATARDKALLALTQQVNRLANIASSSAPSLQHPTFIASKKCRAGYTYTSLDVRPTRTEKDKSFGQRLIIPVPVSEYPKKKVSCVQVRLNPSPKFNSTIWVSLRRLDETTLLTSENVFKLFTDGLAAVLIYQHVPTGIQPNNKITFDMSNVGAEIGDMGKYALIVYSKDDVLEADEMVIHIDIEHQRIPSASTLPG</sequence>
<evidence type="ECO:0000256" key="10">
    <source>
        <dbReference type="SAM" id="MobiDB-lite"/>
    </source>
</evidence>
<evidence type="ECO:0000256" key="4">
    <source>
        <dbReference type="ARBA" id="ARBA00022561"/>
    </source>
</evidence>
<dbReference type="InterPro" id="IPR037137">
    <property type="entry name" value="Cucumovirus_coat_Asu_sf"/>
</dbReference>
<accession>A0A0H4FL85</accession>
<dbReference type="InterPro" id="IPR000247">
    <property type="entry name" value="Cucumovirus_coat"/>
</dbReference>
<organism evidence="11">
    <name type="scientific">Tomato aspermy virus</name>
    <name type="common">TAV</name>
    <dbReference type="NCBI Taxonomy" id="12315"/>
    <lineage>
        <taxon>Viruses</taxon>
        <taxon>Riboviria</taxon>
        <taxon>Orthornavirae</taxon>
        <taxon>Kitrinoviricota</taxon>
        <taxon>Alsuviricetes</taxon>
        <taxon>Martellivirales</taxon>
        <taxon>Bromoviridae</taxon>
        <taxon>Cucumovirus</taxon>
        <taxon>Cucumovirus TAV</taxon>
    </lineage>
</organism>
<dbReference type="Gene3D" id="2.60.120.530">
    <property type="entry name" value="Cucumovirus coat protein, subunit A"/>
    <property type="match status" value="1"/>
</dbReference>
<reference evidence="11" key="2">
    <citation type="journal article" date="2015" name="Acta Virol.">
        <title>Characterization of tomato aspermy virus isolated from chrysanthemum and elucidation of its complete nucleotide sequence.</title>
        <authorList>
            <person name="Zhao X.T."/>
            <person name="Liu X.X."/>
            <person name="Hong B."/>
        </authorList>
    </citation>
    <scope>NUCLEOTIDE SEQUENCE</scope>
    <source>
        <strain evidence="11">TAV-JS</strain>
    </source>
</reference>
<dbReference type="GO" id="GO:0003723">
    <property type="term" value="F:RNA binding"/>
    <property type="evidence" value="ECO:0007669"/>
    <property type="project" value="UniProtKB-UniRule"/>
</dbReference>
<comment type="similarity">
    <text evidence="2 9">Belongs to the cucumovirus capsid protein family.</text>
</comment>
<dbReference type="PRINTS" id="PR00222">
    <property type="entry name" value="CUCUMOCOAT"/>
</dbReference>
<comment type="function">
    <text evidence="7 9">Capsid protein. Probably binds RNA and plays a role in packaging.</text>
</comment>
<dbReference type="SUPFAM" id="SSF88633">
    <property type="entry name" value="Positive stranded ssRNA viruses"/>
    <property type="match status" value="1"/>
</dbReference>
<dbReference type="EMBL" id="KP019203">
    <property type="protein sequence ID" value="AKO22301.1"/>
    <property type="molecule type" value="Genomic_RNA"/>
</dbReference>
<evidence type="ECO:0000313" key="11">
    <source>
        <dbReference type="EMBL" id="AKO22301.1"/>
    </source>
</evidence>
<evidence type="ECO:0000256" key="7">
    <source>
        <dbReference type="ARBA" id="ARBA00024815"/>
    </source>
</evidence>
<keyword evidence="6 9" id="KW-1142">T=3 icosahedral capsid protein</keyword>